<dbReference type="Proteomes" id="UP000321577">
    <property type="component" value="Unassembled WGS sequence"/>
</dbReference>
<evidence type="ECO:0000256" key="4">
    <source>
        <dbReference type="PROSITE-ProRule" id="PRU01161"/>
    </source>
</evidence>
<sequence length="278" mass="30355">MSSRIAISLGASFLGYATHSGFLARLHELGIRPVAVGGSSAGAVAAGFYASGLPADQVRQVVTSWDFRSAFIRRTPWFTHYIRATFWESNPGLFKTDDAVTFLESVLGDLQIESLTSPSFLAAVSNLETYRTHFLQSGSLARAMVASCCVPTIFQPLQHAGMTCYDGGVAHETPMDPWFEDENVDTIILHRVSHTGGSAPRMVPFNLINLTASSHAVASEQLLHYRLKLAEMHGKKVIVINTSHDRPALFSSKQMPSFYEAGAATAEKLFESDLKSLR</sequence>
<organism evidence="6 7">
    <name type="scientific">Brevifollis gellanilyticus</name>
    <dbReference type="NCBI Taxonomy" id="748831"/>
    <lineage>
        <taxon>Bacteria</taxon>
        <taxon>Pseudomonadati</taxon>
        <taxon>Verrucomicrobiota</taxon>
        <taxon>Verrucomicrobiia</taxon>
        <taxon>Verrucomicrobiales</taxon>
        <taxon>Verrucomicrobiaceae</taxon>
    </lineage>
</organism>
<keyword evidence="7" id="KW-1185">Reference proteome</keyword>
<evidence type="ECO:0000256" key="1">
    <source>
        <dbReference type="ARBA" id="ARBA00022801"/>
    </source>
</evidence>
<dbReference type="Gene3D" id="3.40.1090.10">
    <property type="entry name" value="Cytosolic phospholipase A2 catalytic domain"/>
    <property type="match status" value="2"/>
</dbReference>
<dbReference type="RefSeq" id="WP_170266655.1">
    <property type="nucleotide sequence ID" value="NZ_BKAG01000007.1"/>
</dbReference>
<evidence type="ECO:0000313" key="6">
    <source>
        <dbReference type="EMBL" id="GEP42137.1"/>
    </source>
</evidence>
<dbReference type="EMBL" id="BKAG01000007">
    <property type="protein sequence ID" value="GEP42137.1"/>
    <property type="molecule type" value="Genomic_DNA"/>
</dbReference>
<feature type="domain" description="PNPLA" evidence="5">
    <location>
        <begin position="7"/>
        <end position="179"/>
    </location>
</feature>
<name>A0A512M5X7_9BACT</name>
<dbReference type="SUPFAM" id="SSF52151">
    <property type="entry name" value="FabD/lysophospholipase-like"/>
    <property type="match status" value="1"/>
</dbReference>
<evidence type="ECO:0000259" key="5">
    <source>
        <dbReference type="PROSITE" id="PS51635"/>
    </source>
</evidence>
<dbReference type="PANTHER" id="PTHR14226:SF78">
    <property type="entry name" value="SLR0060 PROTEIN"/>
    <property type="match status" value="1"/>
</dbReference>
<evidence type="ECO:0000256" key="3">
    <source>
        <dbReference type="ARBA" id="ARBA00023098"/>
    </source>
</evidence>
<evidence type="ECO:0000256" key="2">
    <source>
        <dbReference type="ARBA" id="ARBA00022963"/>
    </source>
</evidence>
<accession>A0A512M5X7</accession>
<keyword evidence="2 4" id="KW-0442">Lipid degradation</keyword>
<dbReference type="PROSITE" id="PS51635">
    <property type="entry name" value="PNPLA"/>
    <property type="match status" value="1"/>
</dbReference>
<dbReference type="GO" id="GO:0016787">
    <property type="term" value="F:hydrolase activity"/>
    <property type="evidence" value="ECO:0007669"/>
    <property type="project" value="UniProtKB-UniRule"/>
</dbReference>
<reference evidence="6 7" key="1">
    <citation type="submission" date="2019-07" db="EMBL/GenBank/DDBJ databases">
        <title>Whole genome shotgun sequence of Brevifollis gellanilyticus NBRC 108608.</title>
        <authorList>
            <person name="Hosoyama A."/>
            <person name="Uohara A."/>
            <person name="Ohji S."/>
            <person name="Ichikawa N."/>
        </authorList>
    </citation>
    <scope>NUCLEOTIDE SEQUENCE [LARGE SCALE GENOMIC DNA]</scope>
    <source>
        <strain evidence="6 7">NBRC 108608</strain>
    </source>
</reference>
<feature type="active site" description="Proton acceptor" evidence="4">
    <location>
        <position position="166"/>
    </location>
</feature>
<dbReference type="PANTHER" id="PTHR14226">
    <property type="entry name" value="NEUROPATHY TARGET ESTERASE/SWISS CHEESE D.MELANOGASTER"/>
    <property type="match status" value="1"/>
</dbReference>
<dbReference type="Pfam" id="PF01734">
    <property type="entry name" value="Patatin"/>
    <property type="match status" value="1"/>
</dbReference>
<feature type="short sequence motif" description="DGA/G" evidence="4">
    <location>
        <begin position="166"/>
        <end position="168"/>
    </location>
</feature>
<gene>
    <name evidence="6" type="ORF">BGE01nite_14280</name>
</gene>
<comment type="caution">
    <text evidence="6">The sequence shown here is derived from an EMBL/GenBank/DDBJ whole genome shotgun (WGS) entry which is preliminary data.</text>
</comment>
<evidence type="ECO:0000313" key="7">
    <source>
        <dbReference type="Proteomes" id="UP000321577"/>
    </source>
</evidence>
<dbReference type="InterPro" id="IPR002641">
    <property type="entry name" value="PNPLA_dom"/>
</dbReference>
<dbReference type="InterPro" id="IPR016035">
    <property type="entry name" value="Acyl_Trfase/lysoPLipase"/>
</dbReference>
<dbReference type="InterPro" id="IPR050301">
    <property type="entry name" value="NTE"/>
</dbReference>
<feature type="active site" description="Nucleophile" evidence="4">
    <location>
        <position position="40"/>
    </location>
</feature>
<keyword evidence="1 4" id="KW-0378">Hydrolase</keyword>
<comment type="caution">
    <text evidence="4">Lacks conserved residue(s) required for the propagation of feature annotation.</text>
</comment>
<proteinExistence type="predicted"/>
<dbReference type="GO" id="GO:0016042">
    <property type="term" value="P:lipid catabolic process"/>
    <property type="evidence" value="ECO:0007669"/>
    <property type="project" value="UniProtKB-UniRule"/>
</dbReference>
<keyword evidence="3 4" id="KW-0443">Lipid metabolism</keyword>
<feature type="short sequence motif" description="GXSXG" evidence="4">
    <location>
        <begin position="38"/>
        <end position="42"/>
    </location>
</feature>
<protein>
    <recommendedName>
        <fullName evidence="5">PNPLA domain-containing protein</fullName>
    </recommendedName>
</protein>
<dbReference type="AlphaFoldDB" id="A0A512M5X7"/>